<evidence type="ECO:0000256" key="12">
    <source>
        <dbReference type="ARBA" id="ARBA00071289"/>
    </source>
</evidence>
<keyword evidence="4" id="KW-0479">Metal-binding</keyword>
<evidence type="ECO:0000256" key="1">
    <source>
        <dbReference type="ARBA" id="ARBA00001946"/>
    </source>
</evidence>
<dbReference type="GO" id="GO:0009146">
    <property type="term" value="P:purine nucleoside triphosphate catabolic process"/>
    <property type="evidence" value="ECO:0007669"/>
    <property type="project" value="UniProtKB-ARBA"/>
</dbReference>
<dbReference type="Pfam" id="PF01725">
    <property type="entry name" value="Ham1p_like"/>
    <property type="match status" value="1"/>
</dbReference>
<evidence type="ECO:0000313" key="17">
    <source>
        <dbReference type="EMBL" id="CAB4679042.1"/>
    </source>
</evidence>
<dbReference type="GO" id="GO:0000166">
    <property type="term" value="F:nucleotide binding"/>
    <property type="evidence" value="ECO:0007669"/>
    <property type="project" value="UniProtKB-KW"/>
</dbReference>
<dbReference type="CDD" id="cd00515">
    <property type="entry name" value="HAM1"/>
    <property type="match status" value="1"/>
</dbReference>
<evidence type="ECO:0000256" key="2">
    <source>
        <dbReference type="ARBA" id="ARBA00008023"/>
    </source>
</evidence>
<comment type="catalytic activity">
    <reaction evidence="9">
        <text>dITP + H2O = dIMP + diphosphate + H(+)</text>
        <dbReference type="Rhea" id="RHEA:28342"/>
        <dbReference type="ChEBI" id="CHEBI:15377"/>
        <dbReference type="ChEBI" id="CHEBI:15378"/>
        <dbReference type="ChEBI" id="CHEBI:33019"/>
        <dbReference type="ChEBI" id="CHEBI:61194"/>
        <dbReference type="ChEBI" id="CHEBI:61382"/>
        <dbReference type="EC" id="3.6.1.66"/>
    </reaction>
</comment>
<comment type="subunit">
    <text evidence="3">Homodimer.</text>
</comment>
<dbReference type="PANTHER" id="PTHR11067">
    <property type="entry name" value="INOSINE TRIPHOSPHATE PYROPHOSPHATASE/HAM1 PROTEIN"/>
    <property type="match status" value="1"/>
</dbReference>
<evidence type="ECO:0000256" key="3">
    <source>
        <dbReference type="ARBA" id="ARBA00011738"/>
    </source>
</evidence>
<dbReference type="GO" id="GO:0036220">
    <property type="term" value="F:ITP diphosphatase activity"/>
    <property type="evidence" value="ECO:0007669"/>
    <property type="project" value="UniProtKB-EC"/>
</dbReference>
<dbReference type="InterPro" id="IPR029001">
    <property type="entry name" value="ITPase-like_fam"/>
</dbReference>
<dbReference type="GO" id="GO:0036222">
    <property type="term" value="F:XTP diphosphatase activity"/>
    <property type="evidence" value="ECO:0007669"/>
    <property type="project" value="UniProtKB-ARBA"/>
</dbReference>
<comment type="cofactor">
    <cofactor evidence="1">
        <name>Mg(2+)</name>
        <dbReference type="ChEBI" id="CHEBI:18420"/>
    </cofactor>
</comment>
<dbReference type="HAMAP" id="MF_01405">
    <property type="entry name" value="Non_canon_purine_NTPase"/>
    <property type="match status" value="1"/>
</dbReference>
<dbReference type="GO" id="GO:0046872">
    <property type="term" value="F:metal ion binding"/>
    <property type="evidence" value="ECO:0007669"/>
    <property type="project" value="UniProtKB-KW"/>
</dbReference>
<dbReference type="InterPro" id="IPR002637">
    <property type="entry name" value="RdgB/HAM1"/>
</dbReference>
<dbReference type="GO" id="GO:0017111">
    <property type="term" value="F:ribonucleoside triphosphate phosphatase activity"/>
    <property type="evidence" value="ECO:0007669"/>
    <property type="project" value="InterPro"/>
</dbReference>
<evidence type="ECO:0000256" key="14">
    <source>
        <dbReference type="ARBA" id="ARBA00078805"/>
    </source>
</evidence>
<protein>
    <recommendedName>
        <fullName evidence="12">dITP/XTP pyrophosphatase</fullName>
        <ecNumber evidence="11">3.6.1.66</ecNumber>
    </recommendedName>
    <alternativeName>
        <fullName evidence="13">Non-canonical purine NTP pyrophosphatase</fullName>
    </alternativeName>
    <alternativeName>
        <fullName evidence="14">Non-standard purine NTP pyrophosphatase</fullName>
    </alternativeName>
    <alternativeName>
        <fullName evidence="16">Nucleoside-triphosphate diphosphatase</fullName>
    </alternativeName>
    <alternativeName>
        <fullName evidence="15">Nucleoside-triphosphate pyrophosphatase</fullName>
    </alternativeName>
</protein>
<gene>
    <name evidence="17" type="ORF">UFOPK2366_00074</name>
</gene>
<evidence type="ECO:0000256" key="10">
    <source>
        <dbReference type="ARBA" id="ARBA00052017"/>
    </source>
</evidence>
<keyword evidence="7" id="KW-0460">Magnesium</keyword>
<evidence type="ECO:0000256" key="16">
    <source>
        <dbReference type="ARBA" id="ARBA00083635"/>
    </source>
</evidence>
<dbReference type="Gene3D" id="3.90.950.10">
    <property type="match status" value="1"/>
</dbReference>
<evidence type="ECO:0000256" key="15">
    <source>
        <dbReference type="ARBA" id="ARBA00083186"/>
    </source>
</evidence>
<keyword evidence="5" id="KW-0547">Nucleotide-binding</keyword>
<comment type="similarity">
    <text evidence="2">Belongs to the HAM1 NTPase family.</text>
</comment>
<dbReference type="FunFam" id="3.90.950.10:FF:000001">
    <property type="entry name" value="dITP/XTP pyrophosphatase"/>
    <property type="match status" value="1"/>
</dbReference>
<accession>A0A6J6MYV0</accession>
<keyword evidence="6" id="KW-0378">Hydrolase</keyword>
<dbReference type="EMBL" id="CAEZXM010000006">
    <property type="protein sequence ID" value="CAB4679042.1"/>
    <property type="molecule type" value="Genomic_DNA"/>
</dbReference>
<dbReference type="NCBIfam" id="TIGR00042">
    <property type="entry name" value="RdgB/HAM1 family non-canonical purine NTP pyrophosphatase"/>
    <property type="match status" value="1"/>
</dbReference>
<dbReference type="PANTHER" id="PTHR11067:SF9">
    <property type="entry name" value="INOSINE TRIPHOSPHATE PYROPHOSPHATASE"/>
    <property type="match status" value="1"/>
</dbReference>
<dbReference type="SUPFAM" id="SSF52972">
    <property type="entry name" value="ITPase-like"/>
    <property type="match status" value="1"/>
</dbReference>
<dbReference type="GO" id="GO:0009117">
    <property type="term" value="P:nucleotide metabolic process"/>
    <property type="evidence" value="ECO:0007669"/>
    <property type="project" value="UniProtKB-KW"/>
</dbReference>
<evidence type="ECO:0000256" key="6">
    <source>
        <dbReference type="ARBA" id="ARBA00022801"/>
    </source>
</evidence>
<sequence>MALQQFVCASANPDKVAEIASLLDGLVQLLPRPSSVGEVVEDATTLVGNARLKASAICAATGQPAISDDTGLEVDALDAAPGVHTAYFAGVGCSYADNRIKMLQVLQGVPAAGRTARFKTVAMVVWPDGRELAVEGVCEGSIAETERGERGFGYDSLFIPADGDGRTFSEMTEDDKNQISHRGRAFRALVQALPLALQPNSPSA</sequence>
<dbReference type="AlphaFoldDB" id="A0A6J6MYV0"/>
<comment type="catalytic activity">
    <reaction evidence="10">
        <text>XTP + H2O = XMP + diphosphate + H(+)</text>
        <dbReference type="Rhea" id="RHEA:28610"/>
        <dbReference type="ChEBI" id="CHEBI:15377"/>
        <dbReference type="ChEBI" id="CHEBI:15378"/>
        <dbReference type="ChEBI" id="CHEBI:33019"/>
        <dbReference type="ChEBI" id="CHEBI:57464"/>
        <dbReference type="ChEBI" id="CHEBI:61314"/>
        <dbReference type="EC" id="3.6.1.66"/>
    </reaction>
</comment>
<evidence type="ECO:0000256" key="11">
    <source>
        <dbReference type="ARBA" id="ARBA00066468"/>
    </source>
</evidence>
<keyword evidence="8" id="KW-0546">Nucleotide metabolism</keyword>
<dbReference type="GO" id="GO:0035870">
    <property type="term" value="F:dITP diphosphatase activity"/>
    <property type="evidence" value="ECO:0007669"/>
    <property type="project" value="UniProtKB-ARBA"/>
</dbReference>
<evidence type="ECO:0000256" key="8">
    <source>
        <dbReference type="ARBA" id="ARBA00023080"/>
    </source>
</evidence>
<dbReference type="InterPro" id="IPR020922">
    <property type="entry name" value="dITP/XTP_pyrophosphatase"/>
</dbReference>
<dbReference type="GO" id="GO:0005829">
    <property type="term" value="C:cytosol"/>
    <property type="evidence" value="ECO:0007669"/>
    <property type="project" value="TreeGrafter"/>
</dbReference>
<evidence type="ECO:0000256" key="7">
    <source>
        <dbReference type="ARBA" id="ARBA00022842"/>
    </source>
</evidence>
<evidence type="ECO:0000256" key="5">
    <source>
        <dbReference type="ARBA" id="ARBA00022741"/>
    </source>
</evidence>
<reference evidence="17" key="1">
    <citation type="submission" date="2020-05" db="EMBL/GenBank/DDBJ databases">
        <authorList>
            <person name="Chiriac C."/>
            <person name="Salcher M."/>
            <person name="Ghai R."/>
            <person name="Kavagutti S V."/>
        </authorList>
    </citation>
    <scope>NUCLEOTIDE SEQUENCE</scope>
</reference>
<dbReference type="EC" id="3.6.1.66" evidence="11"/>
<evidence type="ECO:0000256" key="9">
    <source>
        <dbReference type="ARBA" id="ARBA00051875"/>
    </source>
</evidence>
<organism evidence="17">
    <name type="scientific">freshwater metagenome</name>
    <dbReference type="NCBI Taxonomy" id="449393"/>
    <lineage>
        <taxon>unclassified sequences</taxon>
        <taxon>metagenomes</taxon>
        <taxon>ecological metagenomes</taxon>
    </lineage>
</organism>
<name>A0A6J6MYV0_9ZZZZ</name>
<evidence type="ECO:0000256" key="4">
    <source>
        <dbReference type="ARBA" id="ARBA00022723"/>
    </source>
</evidence>
<evidence type="ECO:0000256" key="13">
    <source>
        <dbReference type="ARBA" id="ARBA00075987"/>
    </source>
</evidence>
<proteinExistence type="inferred from homology"/>